<dbReference type="AlphaFoldDB" id="A0A7C4KI44"/>
<comment type="caution">
    <text evidence="1">The sequence shown here is derived from an EMBL/GenBank/DDBJ whole genome shotgun (WGS) entry which is preliminary data.</text>
</comment>
<reference evidence="1" key="1">
    <citation type="journal article" date="2020" name="mSystems">
        <title>Genome- and Community-Level Interaction Insights into Carbon Utilization and Element Cycling Functions of Hydrothermarchaeota in Hydrothermal Sediment.</title>
        <authorList>
            <person name="Zhou Z."/>
            <person name="Liu Y."/>
            <person name="Xu W."/>
            <person name="Pan J."/>
            <person name="Luo Z.H."/>
            <person name="Li M."/>
        </authorList>
    </citation>
    <scope>NUCLEOTIDE SEQUENCE [LARGE SCALE GENOMIC DNA]</scope>
    <source>
        <strain evidence="1">SpSt-573</strain>
    </source>
</reference>
<gene>
    <name evidence="1" type="ORF">ENT37_02790</name>
</gene>
<name>A0A7C4KI44_9CHLR</name>
<accession>A0A7C4KI44</accession>
<dbReference type="EMBL" id="DSYK01000142">
    <property type="protein sequence ID" value="HGS20779.1"/>
    <property type="molecule type" value="Genomic_DNA"/>
</dbReference>
<proteinExistence type="predicted"/>
<protein>
    <submittedName>
        <fullName evidence="1">Uncharacterized protein</fullName>
    </submittedName>
</protein>
<organism evidence="1">
    <name type="scientific">Anaerolinea thermolimosa</name>
    <dbReference type="NCBI Taxonomy" id="229919"/>
    <lineage>
        <taxon>Bacteria</taxon>
        <taxon>Bacillati</taxon>
        <taxon>Chloroflexota</taxon>
        <taxon>Anaerolineae</taxon>
        <taxon>Anaerolineales</taxon>
        <taxon>Anaerolineaceae</taxon>
        <taxon>Anaerolinea</taxon>
    </lineage>
</organism>
<evidence type="ECO:0000313" key="1">
    <source>
        <dbReference type="EMBL" id="HGS20779.1"/>
    </source>
</evidence>
<sequence length="118" mass="13206">MRHFNPLSIPDGALPPDEVRITGLQVEPLADGRRVRVLVSVTPFQERPNLDAVILDELGHEVSSTCIVETMDFDMAFTMHIRTSEVGGAYTLVASLSYPEKGEIHQWRQTFQIASPEE</sequence>